<reference evidence="2 3" key="1">
    <citation type="submission" date="2021-04" db="EMBL/GenBank/DDBJ databases">
        <authorList>
            <person name="De Guttry C."/>
            <person name="Zahm M."/>
            <person name="Klopp C."/>
            <person name="Cabau C."/>
            <person name="Louis A."/>
            <person name="Berthelot C."/>
            <person name="Parey E."/>
            <person name="Roest Crollius H."/>
            <person name="Montfort J."/>
            <person name="Robinson-Rechavi M."/>
            <person name="Bucao C."/>
            <person name="Bouchez O."/>
            <person name="Gislard M."/>
            <person name="Lluch J."/>
            <person name="Milhes M."/>
            <person name="Lampietro C."/>
            <person name="Lopez Roques C."/>
            <person name="Donnadieu C."/>
            <person name="Braasch I."/>
            <person name="Desvignes T."/>
            <person name="Postlethwait J."/>
            <person name="Bobe J."/>
            <person name="Wedekind C."/>
            <person name="Guiguen Y."/>
        </authorList>
    </citation>
    <scope>NUCLEOTIDE SEQUENCE [LARGE SCALE GENOMIC DNA]</scope>
    <source>
        <strain evidence="2">Cs_M1</strain>
        <tissue evidence="2">Blood</tissue>
    </source>
</reference>
<dbReference type="AlphaFoldDB" id="A0AAN8L5U3"/>
<organism evidence="2 3">
    <name type="scientific">Coregonus suidteri</name>
    <dbReference type="NCBI Taxonomy" id="861788"/>
    <lineage>
        <taxon>Eukaryota</taxon>
        <taxon>Metazoa</taxon>
        <taxon>Chordata</taxon>
        <taxon>Craniata</taxon>
        <taxon>Vertebrata</taxon>
        <taxon>Euteleostomi</taxon>
        <taxon>Actinopterygii</taxon>
        <taxon>Neopterygii</taxon>
        <taxon>Teleostei</taxon>
        <taxon>Protacanthopterygii</taxon>
        <taxon>Salmoniformes</taxon>
        <taxon>Salmonidae</taxon>
        <taxon>Coregoninae</taxon>
        <taxon>Coregonus</taxon>
    </lineage>
</organism>
<evidence type="ECO:0000313" key="2">
    <source>
        <dbReference type="EMBL" id="KAK6300011.1"/>
    </source>
</evidence>
<dbReference type="Proteomes" id="UP001356427">
    <property type="component" value="Unassembled WGS sequence"/>
</dbReference>
<evidence type="ECO:0000313" key="3">
    <source>
        <dbReference type="Proteomes" id="UP001356427"/>
    </source>
</evidence>
<keyword evidence="1" id="KW-0472">Membrane</keyword>
<keyword evidence="3" id="KW-1185">Reference proteome</keyword>
<proteinExistence type="predicted"/>
<accession>A0AAN8L5U3</accession>
<protein>
    <submittedName>
        <fullName evidence="2">Uncharacterized protein</fullName>
    </submittedName>
</protein>
<keyword evidence="1" id="KW-1133">Transmembrane helix</keyword>
<evidence type="ECO:0000256" key="1">
    <source>
        <dbReference type="SAM" id="Phobius"/>
    </source>
</evidence>
<gene>
    <name evidence="2" type="ORF">J4Q44_G00300440</name>
</gene>
<feature type="non-terminal residue" evidence="2">
    <location>
        <position position="137"/>
    </location>
</feature>
<name>A0AAN8L5U3_9TELE</name>
<comment type="caution">
    <text evidence="2">The sequence shown here is derived from an EMBL/GenBank/DDBJ whole genome shotgun (WGS) entry which is preliminary data.</text>
</comment>
<keyword evidence="1" id="KW-0812">Transmembrane</keyword>
<feature type="non-terminal residue" evidence="2">
    <location>
        <position position="1"/>
    </location>
</feature>
<sequence length="137" mass="15212">LEALTTGSSLRRPSSDLEYFFRSNTSSSFSEVSNTKTRADHCAGDSLSSERLPVLRYLWISSTRERSFSSFRQWNRLMHLSGEGFSLIFSLMYLTVLYGSVSCFFSLSVDLVSASDWTPVRGPEGSGGKGPGFPSHF</sequence>
<dbReference type="EMBL" id="JAGTTL010000028">
    <property type="protein sequence ID" value="KAK6300011.1"/>
    <property type="molecule type" value="Genomic_DNA"/>
</dbReference>
<feature type="transmembrane region" description="Helical" evidence="1">
    <location>
        <begin position="85"/>
        <end position="107"/>
    </location>
</feature>